<name>A0A286P9Q6_ORYLA</name>
<dbReference type="EMBL" id="LC199500">
    <property type="protein sequence ID" value="BBA49167.1"/>
    <property type="molecule type" value="Genomic_DNA"/>
</dbReference>
<feature type="compositionally biased region" description="Basic and acidic residues" evidence="1">
    <location>
        <begin position="438"/>
        <end position="456"/>
    </location>
</feature>
<organism evidence="2">
    <name type="scientific">Oryzias latipes</name>
    <name type="common">Japanese rice fish</name>
    <name type="synonym">Japanese killifish</name>
    <dbReference type="NCBI Taxonomy" id="8090"/>
    <lineage>
        <taxon>Eukaryota</taxon>
        <taxon>Metazoa</taxon>
        <taxon>Chordata</taxon>
        <taxon>Craniata</taxon>
        <taxon>Vertebrata</taxon>
        <taxon>Euteleostomi</taxon>
        <taxon>Actinopterygii</taxon>
        <taxon>Neopterygii</taxon>
        <taxon>Teleostei</taxon>
        <taxon>Neoteleostei</taxon>
        <taxon>Acanthomorphata</taxon>
        <taxon>Ovalentaria</taxon>
        <taxon>Atherinomorphae</taxon>
        <taxon>Beloniformes</taxon>
        <taxon>Adrianichthyidae</taxon>
        <taxon>Oryziinae</taxon>
        <taxon>Oryzias</taxon>
    </lineage>
</organism>
<evidence type="ECO:0008006" key="3">
    <source>
        <dbReference type="Google" id="ProtNLM"/>
    </source>
</evidence>
<sequence>MGLRHQALHGMLANPDVSPFKVIEKPSEQQDWILIDHLIVTHTVRESDYRESEPEMSVARMASYFASWYVRERAHGRCVVLVKDGPGAQKPSVREERANRTVPGHLKFCKAHLAEIEYGTMKLLADVGMRDSFFLVTGAVGESRWAQTAGERASNLVSFHNERGGEGASPLTEPDHFKIETLHFPVVDLSYCDGKTYRPEGTPGVFLTAFGSPEDERLQGLLKACVECRETEADTLMVELANALTGSVTVCTGDTDLIAVLAASGRPGLTLRLDNKSYTEDRAMHESPFGELLVEPAVRRTANRAPGATDDWLSALCDLGSAEHHLLPNGAAERHADLGRLLESHGGEAFKLSVYEFLYRGGVRGSVYVAFLSAFFESDARSKLSELALESQKTYPPGTRSANTLRFAFTVLCGADDPKVLGAGNAPSSQLFGNAARSVERGSKRPREPEVDREGEAEPEIGSDPQKTKVKITAGLKRTAKAYADGAIPESTHARYLRLARSGRHLFLRAKARAQEDQSVRSKHLLFMALCGTDYSFTPVGLGIKRLLSGAIRNREKFSSWCAKLVTALWSQDGEDGGGSERSLEFRAMGEQLASLTGVPKSTSSKHWTGKKFEIMCRTLKYVCDLWTLKGPRIGPHYGFRVHDGVVRFIEEEDPESVS</sequence>
<evidence type="ECO:0000256" key="1">
    <source>
        <dbReference type="SAM" id="MobiDB-lite"/>
    </source>
</evidence>
<dbReference type="AlphaFoldDB" id="A0A286P9Q6"/>
<reference evidence="2" key="1">
    <citation type="journal article" date="2017" name="Nat. Commun.">
        <title>Complete fusion of a transposon and herpesvirus created the Teratorn mobile element in medaka fish.</title>
        <authorList>
            <person name="Inoue Y."/>
            <person name="Saga T."/>
            <person name="Aikawa T."/>
            <person name="Kumagai M."/>
            <person name="Shimada A."/>
            <person name="Kawaguchi Y."/>
            <person name="Naruse K."/>
            <person name="Morishita S."/>
            <person name="Koga A."/>
            <person name="Takeda H."/>
        </authorList>
    </citation>
    <scope>NUCLEOTIDE SEQUENCE</scope>
</reference>
<evidence type="ECO:0000313" key="2">
    <source>
        <dbReference type="EMBL" id="BBA49167.1"/>
    </source>
</evidence>
<protein>
    <recommendedName>
        <fullName evidence="3">Asteroid domain-containing protein</fullName>
    </recommendedName>
</protein>
<accession>A0A286P9Q6</accession>
<gene>
    <name evidence="2" type="primary">ORF7</name>
</gene>
<feature type="region of interest" description="Disordered" evidence="1">
    <location>
        <begin position="432"/>
        <end position="466"/>
    </location>
</feature>
<proteinExistence type="predicted"/>